<keyword evidence="2" id="KW-0812">Transmembrane</keyword>
<dbReference type="AlphaFoldDB" id="A0A9W4X0U3"/>
<dbReference type="NCBIfam" id="TIGR00530">
    <property type="entry name" value="AGP_acyltrn"/>
    <property type="match status" value="1"/>
</dbReference>
<dbReference type="Proteomes" id="UP001153678">
    <property type="component" value="Unassembled WGS sequence"/>
</dbReference>
<sequence>MKTFEQMKTMFEVMPIQPLYITMIIGAIYTGSRINKKIQFGVRGIISLIFLFIFSAYGSFIAILFSLIGKRGLINYITARSYGFFAIPAVGISFKVHGEENLNVRPAVYICNHQAAVDVLVMARIFPKHCVVVGKASLRFVPLLGMFMSLGQAVFLDRKNHGSAVQALTKAAEDIREQKISVFIFPEGTRARLQEADLLPFKKGAFHMAVQAKMPIVPIVVANYSDNYDSKRKIFRGGEINIKVLSPIDVSHIDVENKEQIDELTNSTRELMLTTLKEITSQSIKPESILILTTSENVNKILQVKSSANNIEIHVINNNNDIKPFTYLQIIQQKAQTTYVLLLNSGAIFGKQYLQNMLHISHTEEYNNAILGTMGINFNGVPNRVQDLSLTCYEDHLVSSENNIARISKDVDMLTNIWFLKRKWLPIMFKEVRRDILDLPLEFLISFSLRYHVNIPSILIPTFDRHSWGDTRSKKIQCKKLRRNLVNDNAWLHYIERGYPLITKESSQMKENSILFIIDGSDQESYFRSFYCKLSLIKNNSVKIITTGENFGLSGSSLKRIILREGSSCGRVEVYDLNLEIQNNFNVKNQIYQNVLRMMEYLKPELFIYAKVTTKNLLIQGISSAIEGFNEDISIIKLPLEEIEHIIGLMIDLPFEALKKWNEPIIQLQIITQNRPDSLSRLIHSLNTSYYFGDENIPLTVNIDRGADPVTLEYCSTFSWNHGKKTVRHRVVQGGLLPAVVESYYPYNYHDYAVILEDDVEVSPFYYLWIKYSILKYRYGPDKNHSQRLFGISLYGQRQMELNIIGRRPYNPESRFNGTSFPIRSPYLSQIPCSWGAVYFPEVWREFHEYLVDRLDDETKYHLQPILVPGSRSHKWKKSWKKYFIELVYLRGYVMLYPNFKNFTSFSTNHAEIGTHIHFRKNKPDPSTIFGVPLMMENTIYEELPDNHLTNFNQLPVTDLWGNLTSFHDLIDRGITLHNEVSLCPPHFRKEIDQLNFNPKDILCVDDEKKRKAILDYK</sequence>
<dbReference type="GO" id="GO:0008654">
    <property type="term" value="P:phospholipid biosynthetic process"/>
    <property type="evidence" value="ECO:0007669"/>
    <property type="project" value="UniProtKB-KW"/>
</dbReference>
<feature type="transmembrane region" description="Helical" evidence="2">
    <location>
        <begin position="44"/>
        <end position="68"/>
    </location>
</feature>
<dbReference type="Gene3D" id="3.90.550.10">
    <property type="entry name" value="Spore Coat Polysaccharide Biosynthesis Protein SpsA, Chain A"/>
    <property type="match status" value="1"/>
</dbReference>
<dbReference type="GO" id="GO:0003841">
    <property type="term" value="F:1-acylglycerol-3-phosphate O-acyltransferase activity"/>
    <property type="evidence" value="ECO:0007669"/>
    <property type="project" value="UniProtKB-UniRule"/>
</dbReference>
<protein>
    <recommendedName>
        <fullName evidence="1">1-acyl-sn-glycerol-3-phosphate acyltransferase</fullName>
        <ecNumber evidence="1">2.3.1.51</ecNumber>
    </recommendedName>
</protein>
<keyword evidence="1" id="KW-0443">Lipid metabolism</keyword>
<dbReference type="EC" id="2.3.1.51" evidence="1"/>
<dbReference type="PANTHER" id="PTHR33604">
    <property type="entry name" value="OSJNBA0004B13.7 PROTEIN"/>
    <property type="match status" value="1"/>
</dbReference>
<evidence type="ECO:0000259" key="3">
    <source>
        <dbReference type="SMART" id="SM00563"/>
    </source>
</evidence>
<keyword evidence="2" id="KW-1133">Transmembrane helix</keyword>
<dbReference type="SUPFAM" id="SSF53448">
    <property type="entry name" value="Nucleotide-diphospho-sugar transferases"/>
    <property type="match status" value="1"/>
</dbReference>
<keyword evidence="1" id="KW-0594">Phospholipid biosynthesis</keyword>
<accession>A0A9W4X0U3</accession>
<evidence type="ECO:0000256" key="2">
    <source>
        <dbReference type="SAM" id="Phobius"/>
    </source>
</evidence>
<comment type="catalytic activity">
    <reaction evidence="1">
        <text>a 1-acyl-sn-glycero-3-phosphate + an acyl-CoA = a 1,2-diacyl-sn-glycero-3-phosphate + CoA</text>
        <dbReference type="Rhea" id="RHEA:19709"/>
        <dbReference type="ChEBI" id="CHEBI:57287"/>
        <dbReference type="ChEBI" id="CHEBI:57970"/>
        <dbReference type="ChEBI" id="CHEBI:58342"/>
        <dbReference type="ChEBI" id="CHEBI:58608"/>
        <dbReference type="EC" id="2.3.1.51"/>
    </reaction>
</comment>
<keyword evidence="1" id="KW-0808">Transferase</keyword>
<comment type="domain">
    <text evidence="1">The HXXXXD motif is essential for acyltransferase activity and may constitute the binding site for the phosphate moiety of the glycerol-3-phosphate.</text>
</comment>
<feature type="domain" description="Phospholipid/glycerol acyltransferase" evidence="3">
    <location>
        <begin position="107"/>
        <end position="224"/>
    </location>
</feature>
<evidence type="ECO:0000256" key="1">
    <source>
        <dbReference type="RuleBase" id="RU361267"/>
    </source>
</evidence>
<dbReference type="InterPro" id="IPR029044">
    <property type="entry name" value="Nucleotide-diphossugar_trans"/>
</dbReference>
<dbReference type="GO" id="GO:0016020">
    <property type="term" value="C:membrane"/>
    <property type="evidence" value="ECO:0007669"/>
    <property type="project" value="InterPro"/>
</dbReference>
<dbReference type="CDD" id="cd07989">
    <property type="entry name" value="LPLAT_AGPAT-like"/>
    <property type="match status" value="1"/>
</dbReference>
<gene>
    <name evidence="4" type="ORF">FWILDA_LOCUS8407</name>
</gene>
<keyword evidence="2" id="KW-0472">Membrane</keyword>
<evidence type="ECO:0000313" key="5">
    <source>
        <dbReference type="Proteomes" id="UP001153678"/>
    </source>
</evidence>
<dbReference type="InterPro" id="IPR002123">
    <property type="entry name" value="Plipid/glycerol_acylTrfase"/>
</dbReference>
<reference evidence="4" key="1">
    <citation type="submission" date="2022-08" db="EMBL/GenBank/DDBJ databases">
        <authorList>
            <person name="Kallberg Y."/>
            <person name="Tangrot J."/>
            <person name="Rosling A."/>
        </authorList>
    </citation>
    <scope>NUCLEOTIDE SEQUENCE</scope>
    <source>
        <strain evidence="4">Wild A</strain>
    </source>
</reference>
<feature type="transmembrane region" description="Helical" evidence="2">
    <location>
        <begin position="15"/>
        <end position="32"/>
    </location>
</feature>
<dbReference type="PANTHER" id="PTHR33604:SF3">
    <property type="entry name" value="OSJNBA0004B13.7 PROTEIN"/>
    <property type="match status" value="1"/>
</dbReference>
<dbReference type="Pfam" id="PF01553">
    <property type="entry name" value="Acyltransferase"/>
    <property type="match status" value="1"/>
</dbReference>
<keyword evidence="1" id="KW-1208">Phospholipid metabolism</keyword>
<comment type="similarity">
    <text evidence="1">Belongs to the 1-acyl-sn-glycerol-3-phosphate acyltransferase family.</text>
</comment>
<organism evidence="4 5">
    <name type="scientific">Funneliformis geosporum</name>
    <dbReference type="NCBI Taxonomy" id="1117311"/>
    <lineage>
        <taxon>Eukaryota</taxon>
        <taxon>Fungi</taxon>
        <taxon>Fungi incertae sedis</taxon>
        <taxon>Mucoromycota</taxon>
        <taxon>Glomeromycotina</taxon>
        <taxon>Glomeromycetes</taxon>
        <taxon>Glomerales</taxon>
        <taxon>Glomeraceae</taxon>
        <taxon>Funneliformis</taxon>
    </lineage>
</organism>
<dbReference type="SUPFAM" id="SSF69593">
    <property type="entry name" value="Glycerol-3-phosphate (1)-acyltransferase"/>
    <property type="match status" value="1"/>
</dbReference>
<keyword evidence="5" id="KW-1185">Reference proteome</keyword>
<keyword evidence="1" id="KW-0444">Lipid biosynthesis</keyword>
<proteinExistence type="inferred from homology"/>
<comment type="caution">
    <text evidence="4">The sequence shown here is derived from an EMBL/GenBank/DDBJ whole genome shotgun (WGS) entry which is preliminary data.</text>
</comment>
<evidence type="ECO:0000313" key="4">
    <source>
        <dbReference type="EMBL" id="CAI2178082.1"/>
    </source>
</evidence>
<dbReference type="OrthoDB" id="2020070at2759"/>
<keyword evidence="1" id="KW-0012">Acyltransferase</keyword>
<name>A0A9W4X0U3_9GLOM</name>
<dbReference type="SMART" id="SM00563">
    <property type="entry name" value="PlsC"/>
    <property type="match status" value="1"/>
</dbReference>
<dbReference type="InterPro" id="IPR004552">
    <property type="entry name" value="AGP_acyltrans"/>
</dbReference>
<dbReference type="EMBL" id="CAMKVN010001789">
    <property type="protein sequence ID" value="CAI2178082.1"/>
    <property type="molecule type" value="Genomic_DNA"/>
</dbReference>